<dbReference type="Gene3D" id="3.40.50.1390">
    <property type="entry name" value="Resolvase, N-terminal catalytic domain"/>
    <property type="match status" value="1"/>
</dbReference>
<proteinExistence type="predicted"/>
<dbReference type="EMBL" id="VUJW01000018">
    <property type="protein sequence ID" value="KAA1423194.1"/>
    <property type="molecule type" value="Genomic_DNA"/>
</dbReference>
<gene>
    <name evidence="7" type="ORF">F0U47_20165</name>
</gene>
<evidence type="ECO:0000256" key="1">
    <source>
        <dbReference type="ARBA" id="ARBA00022908"/>
    </source>
</evidence>
<dbReference type="GO" id="GO:0000150">
    <property type="term" value="F:DNA strand exchange activity"/>
    <property type="evidence" value="ECO:0007669"/>
    <property type="project" value="InterPro"/>
</dbReference>
<dbReference type="AlphaFoldDB" id="A0A5B1LS09"/>
<dbReference type="CDD" id="cd00338">
    <property type="entry name" value="Ser_Recombinase"/>
    <property type="match status" value="1"/>
</dbReference>
<feature type="domain" description="Resolvase/invertase-type recombinase catalytic" evidence="6">
    <location>
        <begin position="2"/>
        <end position="149"/>
    </location>
</feature>
<keyword evidence="3" id="KW-0233">DNA recombination</keyword>
<comment type="caution">
    <text evidence="7">The sequence shown here is derived from an EMBL/GenBank/DDBJ whole genome shotgun (WGS) entry which is preliminary data.</text>
</comment>
<dbReference type="InterPro" id="IPR050639">
    <property type="entry name" value="SSR_resolvase"/>
</dbReference>
<dbReference type="InterPro" id="IPR006118">
    <property type="entry name" value="Recombinase_CS"/>
</dbReference>
<reference evidence="7 8" key="2">
    <citation type="submission" date="2019-09" db="EMBL/GenBank/DDBJ databases">
        <authorList>
            <person name="Jin C."/>
        </authorList>
    </citation>
    <scope>NUCLEOTIDE SEQUENCE [LARGE SCALE GENOMIC DNA]</scope>
    <source>
        <strain evidence="7 8">BN140041</strain>
    </source>
</reference>
<protein>
    <recommendedName>
        <fullName evidence="6">Resolvase/invertase-type recombinase catalytic domain-containing protein</fullName>
    </recommendedName>
</protein>
<accession>A0A5B1LS09</accession>
<dbReference type="Proteomes" id="UP000324351">
    <property type="component" value="Unassembled WGS sequence"/>
</dbReference>
<organism evidence="7 8">
    <name type="scientific">Nocardioides antri</name>
    <dbReference type="NCBI Taxonomy" id="2607659"/>
    <lineage>
        <taxon>Bacteria</taxon>
        <taxon>Bacillati</taxon>
        <taxon>Actinomycetota</taxon>
        <taxon>Actinomycetes</taxon>
        <taxon>Propionibacteriales</taxon>
        <taxon>Nocardioidaceae</taxon>
        <taxon>Nocardioides</taxon>
    </lineage>
</organism>
<dbReference type="PANTHER" id="PTHR30461">
    <property type="entry name" value="DNA-INVERTASE FROM LAMBDOID PROPHAGE"/>
    <property type="match status" value="1"/>
</dbReference>
<keyword evidence="2" id="KW-0238">DNA-binding</keyword>
<dbReference type="InterPro" id="IPR036162">
    <property type="entry name" value="Resolvase-like_N_sf"/>
</dbReference>
<sequence length="222" mass="25219">MRVVGYVRVSTTEQARDGYSLDAQRAAIEAECARRGWELVDVLADEGYSGKRDDRPALQQALTLLRRKKARAIVVVRMDRLARSTQHLCEFILQSRKQKWGIVAMDFDFDTTTANGRLIARILASVAEWESEVNGERVREGMAEARAQRQADGEPVTWGFKRQTPAEVVGRIVRARRKGDSFNTIARRLQESRTPAPGGGERWYPSTVRRIFDAEQRQRAVS</sequence>
<dbReference type="SMART" id="SM00857">
    <property type="entry name" value="Resolvase"/>
    <property type="match status" value="1"/>
</dbReference>
<feature type="active site" description="O-(5'-phospho-DNA)-serine intermediate" evidence="4 5">
    <location>
        <position position="10"/>
    </location>
</feature>
<name>A0A5B1LS09_9ACTN</name>
<dbReference type="GO" id="GO:0015074">
    <property type="term" value="P:DNA integration"/>
    <property type="evidence" value="ECO:0007669"/>
    <property type="project" value="UniProtKB-KW"/>
</dbReference>
<keyword evidence="1" id="KW-0229">DNA integration</keyword>
<reference evidence="7 8" key="1">
    <citation type="submission" date="2019-09" db="EMBL/GenBank/DDBJ databases">
        <title>Nocardioides panacisoli sp. nov., isolated from the soil of a ginseng field.</title>
        <authorList>
            <person name="Cho C."/>
        </authorList>
    </citation>
    <scope>NUCLEOTIDE SEQUENCE [LARGE SCALE GENOMIC DNA]</scope>
    <source>
        <strain evidence="7 8">BN140041</strain>
    </source>
</reference>
<dbReference type="Pfam" id="PF00239">
    <property type="entry name" value="Resolvase"/>
    <property type="match status" value="1"/>
</dbReference>
<evidence type="ECO:0000256" key="5">
    <source>
        <dbReference type="PROSITE-ProRule" id="PRU10137"/>
    </source>
</evidence>
<dbReference type="SUPFAM" id="SSF53041">
    <property type="entry name" value="Resolvase-like"/>
    <property type="match status" value="1"/>
</dbReference>
<dbReference type="InterPro" id="IPR011109">
    <property type="entry name" value="DNA_bind_recombinase_dom"/>
</dbReference>
<evidence type="ECO:0000256" key="4">
    <source>
        <dbReference type="PIRSR" id="PIRSR606118-50"/>
    </source>
</evidence>
<keyword evidence="8" id="KW-1185">Reference proteome</keyword>
<dbReference type="RefSeq" id="WP_149752292.1">
    <property type="nucleotide sequence ID" value="NZ_VUJW01000018.1"/>
</dbReference>
<dbReference type="InterPro" id="IPR038109">
    <property type="entry name" value="DNA_bind_recomb_sf"/>
</dbReference>
<evidence type="ECO:0000259" key="6">
    <source>
        <dbReference type="PROSITE" id="PS51736"/>
    </source>
</evidence>
<dbReference type="PANTHER" id="PTHR30461:SF2">
    <property type="entry name" value="SERINE RECOMBINASE PINE-RELATED"/>
    <property type="match status" value="1"/>
</dbReference>
<dbReference type="Pfam" id="PF07508">
    <property type="entry name" value="Recombinase"/>
    <property type="match status" value="1"/>
</dbReference>
<evidence type="ECO:0000313" key="8">
    <source>
        <dbReference type="Proteomes" id="UP000324351"/>
    </source>
</evidence>
<dbReference type="Gene3D" id="3.90.1750.20">
    <property type="entry name" value="Putative Large Serine Recombinase, Chain B, Domain 2"/>
    <property type="match status" value="1"/>
</dbReference>
<dbReference type="PROSITE" id="PS51736">
    <property type="entry name" value="RECOMBINASES_3"/>
    <property type="match status" value="1"/>
</dbReference>
<evidence type="ECO:0000256" key="3">
    <source>
        <dbReference type="ARBA" id="ARBA00023172"/>
    </source>
</evidence>
<dbReference type="GO" id="GO:0003677">
    <property type="term" value="F:DNA binding"/>
    <property type="evidence" value="ECO:0007669"/>
    <property type="project" value="UniProtKB-KW"/>
</dbReference>
<dbReference type="PROSITE" id="PS00397">
    <property type="entry name" value="RECOMBINASES_1"/>
    <property type="match status" value="1"/>
</dbReference>
<evidence type="ECO:0000256" key="2">
    <source>
        <dbReference type="ARBA" id="ARBA00023125"/>
    </source>
</evidence>
<dbReference type="InterPro" id="IPR006119">
    <property type="entry name" value="Resolv_N"/>
</dbReference>
<evidence type="ECO:0000313" key="7">
    <source>
        <dbReference type="EMBL" id="KAA1423194.1"/>
    </source>
</evidence>